<dbReference type="PANTHER" id="PTHR30435">
    <property type="entry name" value="FLAGELLAR PROTEIN"/>
    <property type="match status" value="1"/>
</dbReference>
<comment type="subunit">
    <text evidence="6">The basal body constitutes a major portion of the flagellar organelle and consists of a number of rings mounted on a central rod.</text>
</comment>
<evidence type="ECO:0000259" key="7">
    <source>
        <dbReference type="Pfam" id="PF00460"/>
    </source>
</evidence>
<comment type="caution">
    <text evidence="8">The sequence shown here is derived from an EMBL/GenBank/DDBJ whole genome shotgun (WGS) entry which is preliminary data.</text>
</comment>
<keyword evidence="8" id="KW-0966">Cell projection</keyword>
<dbReference type="AlphaFoldDB" id="A0A923LJX9"/>
<keyword evidence="8" id="KW-0969">Cilium</keyword>
<keyword evidence="9" id="KW-1185">Reference proteome</keyword>
<comment type="subcellular location">
    <subcellularLocation>
        <location evidence="1 6">Bacterial flagellum basal body</location>
    </subcellularLocation>
</comment>
<accession>A0A923LJX9</accession>
<evidence type="ECO:0000256" key="1">
    <source>
        <dbReference type="ARBA" id="ARBA00004117"/>
    </source>
</evidence>
<dbReference type="InterPro" id="IPR019776">
    <property type="entry name" value="Flagellar_basal_body_rod_CS"/>
</dbReference>
<dbReference type="PIRSF" id="PIRSF002889">
    <property type="entry name" value="Rod_FlgB"/>
    <property type="match status" value="1"/>
</dbReference>
<dbReference type="InterPro" id="IPR001444">
    <property type="entry name" value="Flag_bb_rod_N"/>
</dbReference>
<feature type="domain" description="Flagellar basal body rod protein N-terminal" evidence="7">
    <location>
        <begin position="24"/>
        <end position="39"/>
    </location>
</feature>
<dbReference type="PANTHER" id="PTHR30435:SF12">
    <property type="entry name" value="FLAGELLAR BASAL BODY ROD PROTEIN FLGB"/>
    <property type="match status" value="1"/>
</dbReference>
<evidence type="ECO:0000256" key="4">
    <source>
        <dbReference type="ARBA" id="ARBA00023143"/>
    </source>
</evidence>
<evidence type="ECO:0000313" key="9">
    <source>
        <dbReference type="Proteomes" id="UP000652477"/>
    </source>
</evidence>
<keyword evidence="8" id="KW-0282">Flagellum</keyword>
<dbReference type="GO" id="GO:0071978">
    <property type="term" value="P:bacterial-type flagellum-dependent swarming motility"/>
    <property type="evidence" value="ECO:0007669"/>
    <property type="project" value="TreeGrafter"/>
</dbReference>
<comment type="function">
    <text evidence="5 6">Structural component of flagellum, the bacterial motility apparatus. Part of the rod structure of flagellar basal body.</text>
</comment>
<dbReference type="PROSITE" id="PS00588">
    <property type="entry name" value="FLAGELLA_BB_ROD"/>
    <property type="match status" value="1"/>
</dbReference>
<evidence type="ECO:0000256" key="6">
    <source>
        <dbReference type="PIRNR" id="PIRNR002889"/>
    </source>
</evidence>
<dbReference type="Pfam" id="PF00460">
    <property type="entry name" value="Flg_bb_rod"/>
    <property type="match status" value="1"/>
</dbReference>
<evidence type="ECO:0000313" key="8">
    <source>
        <dbReference type="EMBL" id="MBC5689331.1"/>
    </source>
</evidence>
<gene>
    <name evidence="8" type="primary">flgB</name>
    <name evidence="8" type="ORF">H8S37_10425</name>
</gene>
<proteinExistence type="inferred from homology"/>
<name>A0A923LJX9_9FIRM</name>
<dbReference type="NCBIfam" id="TIGR01396">
    <property type="entry name" value="FlgB"/>
    <property type="match status" value="1"/>
</dbReference>
<evidence type="ECO:0000256" key="2">
    <source>
        <dbReference type="ARBA" id="ARBA00009677"/>
    </source>
</evidence>
<reference evidence="8" key="1">
    <citation type="submission" date="2020-08" db="EMBL/GenBank/DDBJ databases">
        <title>Genome public.</title>
        <authorList>
            <person name="Liu C."/>
            <person name="Sun Q."/>
        </authorList>
    </citation>
    <scope>NUCLEOTIDE SEQUENCE</scope>
    <source>
        <strain evidence="8">NSJ-55</strain>
    </source>
</reference>
<evidence type="ECO:0000256" key="3">
    <source>
        <dbReference type="ARBA" id="ARBA00014376"/>
    </source>
</evidence>
<dbReference type="GO" id="GO:0030694">
    <property type="term" value="C:bacterial-type flagellum basal body, rod"/>
    <property type="evidence" value="ECO:0007669"/>
    <property type="project" value="InterPro"/>
</dbReference>
<sequence length="130" mass="14564">MTGIYGNTINMAEKTLDFLWKKESVISNNLANVETPGYKAKYVTFEEEFKSRIDAAARGKNTDVGNIRRAIEESVYRVHVSQNETARADGNNVNADTEIMELTRAALQYQYLLSSVNADITRLNAVIKGQ</sequence>
<organism evidence="8 9">
    <name type="scientific">Mediterraneibacter hominis</name>
    <dbReference type="NCBI Taxonomy" id="2763054"/>
    <lineage>
        <taxon>Bacteria</taxon>
        <taxon>Bacillati</taxon>
        <taxon>Bacillota</taxon>
        <taxon>Clostridia</taxon>
        <taxon>Lachnospirales</taxon>
        <taxon>Lachnospiraceae</taxon>
        <taxon>Mediterraneibacter</taxon>
    </lineage>
</organism>
<dbReference type="EMBL" id="JACOPF010000002">
    <property type="protein sequence ID" value="MBC5689331.1"/>
    <property type="molecule type" value="Genomic_DNA"/>
</dbReference>
<dbReference type="InterPro" id="IPR006300">
    <property type="entry name" value="FlgB"/>
</dbReference>
<dbReference type="RefSeq" id="WP_186876004.1">
    <property type="nucleotide sequence ID" value="NZ_JACOPF010000002.1"/>
</dbReference>
<protein>
    <recommendedName>
        <fullName evidence="3 6">Flagellar basal body rod protein FlgB</fullName>
    </recommendedName>
</protein>
<keyword evidence="4 6" id="KW-0975">Bacterial flagellum</keyword>
<comment type="similarity">
    <text evidence="2 6">Belongs to the flagella basal body rod proteins family.</text>
</comment>
<evidence type="ECO:0000256" key="5">
    <source>
        <dbReference type="ARBA" id="ARBA00024934"/>
    </source>
</evidence>
<dbReference type="Proteomes" id="UP000652477">
    <property type="component" value="Unassembled WGS sequence"/>
</dbReference>